<keyword evidence="1" id="KW-0812">Transmembrane</keyword>
<name>A0A316I9F0_9PSEU</name>
<proteinExistence type="predicted"/>
<comment type="caution">
    <text evidence="2">The sequence shown here is derived from an EMBL/GenBank/DDBJ whole genome shotgun (WGS) entry which is preliminary data.</text>
</comment>
<organism evidence="2 3">
    <name type="scientific">Lentzea atacamensis</name>
    <dbReference type="NCBI Taxonomy" id="531938"/>
    <lineage>
        <taxon>Bacteria</taxon>
        <taxon>Bacillati</taxon>
        <taxon>Actinomycetota</taxon>
        <taxon>Actinomycetes</taxon>
        <taxon>Pseudonocardiales</taxon>
        <taxon>Pseudonocardiaceae</taxon>
        <taxon>Lentzea</taxon>
    </lineage>
</organism>
<keyword evidence="1" id="KW-1133">Transmembrane helix</keyword>
<keyword evidence="1" id="KW-0472">Membrane</keyword>
<sequence>MELKEAMEAATAELDVRPGFVGDVMAGARRRHTRKLLAVTAALALLAGVTAGVVLTRSPSPEPFAAADARLTAATSGDLAGHTEYIRQVLAAWNGKRPTRDFVTEISPDAHVFWAANTPDGPASLVAQSVRVGHAAEPQTLVGLVRGVDVVDQELVYKGAGEQGIYRIDEGEGEATYVVLGLGERVFWSANPVRGPDLKYSRTWQEAELHDGVAVVRAKPAEKPVFVRTDITPADGDFTRVGVRITPREESGRQKAMVPHPGLGWTDVMWASARQEPAKPGQSQDKLVSEDVWRRGYVDYGTEWTLWEVRAWLPDGRFAVVTEANGGLVGALYQPDGTFDRALTGSLAAKGTPVPVRLVLPDGQGTLLADRNTLLGPEEREHAWLAPPGTTQVAVMRNGDTTTVPL</sequence>
<accession>A0A316I9F0</accession>
<dbReference type="EMBL" id="QGHB01000002">
    <property type="protein sequence ID" value="PWK89430.1"/>
    <property type="molecule type" value="Genomic_DNA"/>
</dbReference>
<evidence type="ECO:0000256" key="1">
    <source>
        <dbReference type="SAM" id="Phobius"/>
    </source>
</evidence>
<evidence type="ECO:0000313" key="2">
    <source>
        <dbReference type="EMBL" id="PWK89430.1"/>
    </source>
</evidence>
<evidence type="ECO:0000313" key="3">
    <source>
        <dbReference type="Proteomes" id="UP000246005"/>
    </source>
</evidence>
<protein>
    <submittedName>
        <fullName evidence="2">Uncharacterized protein</fullName>
    </submittedName>
</protein>
<gene>
    <name evidence="2" type="ORF">C8D88_102703</name>
</gene>
<reference evidence="2 3" key="1">
    <citation type="submission" date="2018-05" db="EMBL/GenBank/DDBJ databases">
        <title>Genomic Encyclopedia of Type Strains, Phase IV (KMG-IV): sequencing the most valuable type-strain genomes for metagenomic binning, comparative biology and taxonomic classification.</title>
        <authorList>
            <person name="Goeker M."/>
        </authorList>
    </citation>
    <scope>NUCLEOTIDE SEQUENCE [LARGE SCALE GENOMIC DNA]</scope>
    <source>
        <strain evidence="2 3">DSM 45480</strain>
    </source>
</reference>
<feature type="transmembrane region" description="Helical" evidence="1">
    <location>
        <begin position="36"/>
        <end position="55"/>
    </location>
</feature>
<dbReference type="Proteomes" id="UP000246005">
    <property type="component" value="Unassembled WGS sequence"/>
</dbReference>
<dbReference type="AlphaFoldDB" id="A0A316I9F0"/>
<dbReference type="RefSeq" id="WP_146231466.1">
    <property type="nucleotide sequence ID" value="NZ_QGHB01000002.1"/>
</dbReference>